<dbReference type="EMBL" id="JABFJW010000058">
    <property type="protein sequence ID" value="NOK09383.1"/>
    <property type="molecule type" value="Genomic_DNA"/>
</dbReference>
<reference evidence="1 2" key="1">
    <citation type="submission" date="2020-05" db="EMBL/GenBank/DDBJ databases">
        <authorList>
            <person name="Whitworth D."/>
        </authorList>
    </citation>
    <scope>NUCLEOTIDE SEQUENCE [LARGE SCALE GENOMIC DNA]</scope>
    <source>
        <strain evidence="1 2">CA046A</strain>
    </source>
</reference>
<sequence length="244" mass="25784">MSPAPPWLPAVRNNADWCDAVCRAHGRPGRFEHGLWINPAPVPAFYPNAVTLTADGTEATLQALSRLELPGRWGVKDSFATLDLSALGFDVLMEARWIHLEATASLPEPASGLAWRTVRTPDELEAWEAAWSGLPEGARPAPGARVFPPALLQEEGVVFIAAGAGARPLAGGIASFAAGVVGLSNTFRAGGAPSSLDAELLSRIRARFPGHSLVGYEHGEALDAWCALGFEPAGPLRVWLKRGG</sequence>
<protein>
    <submittedName>
        <fullName evidence="1">Uncharacterized protein</fullName>
    </submittedName>
</protein>
<name>A0A7Y4NCJ2_9BACT</name>
<evidence type="ECO:0000313" key="1">
    <source>
        <dbReference type="EMBL" id="NOK09383.1"/>
    </source>
</evidence>
<dbReference type="RefSeq" id="WP_171413578.1">
    <property type="nucleotide sequence ID" value="NZ_JABFJW010000058.1"/>
</dbReference>
<gene>
    <name evidence="1" type="ORF">HNS30_10100</name>
</gene>
<dbReference type="AlphaFoldDB" id="A0A7Y4NCJ2"/>
<evidence type="ECO:0000313" key="2">
    <source>
        <dbReference type="Proteomes" id="UP000528460"/>
    </source>
</evidence>
<proteinExistence type="predicted"/>
<dbReference type="Proteomes" id="UP000528460">
    <property type="component" value="Unassembled WGS sequence"/>
</dbReference>
<accession>A0A7Y4NCJ2</accession>
<organism evidence="1 2">
    <name type="scientific">Corallococcus exercitus</name>
    <dbReference type="NCBI Taxonomy" id="2316736"/>
    <lineage>
        <taxon>Bacteria</taxon>
        <taxon>Pseudomonadati</taxon>
        <taxon>Myxococcota</taxon>
        <taxon>Myxococcia</taxon>
        <taxon>Myxococcales</taxon>
        <taxon>Cystobacterineae</taxon>
        <taxon>Myxococcaceae</taxon>
        <taxon>Corallococcus</taxon>
    </lineage>
</organism>
<comment type="caution">
    <text evidence="1">The sequence shown here is derived from an EMBL/GenBank/DDBJ whole genome shotgun (WGS) entry which is preliminary data.</text>
</comment>